<reference evidence="1" key="1">
    <citation type="journal article" date="2014" name="Front. Microbiol.">
        <title>High frequency of phylogenetically diverse reductive dehalogenase-homologous genes in deep subseafloor sedimentary metagenomes.</title>
        <authorList>
            <person name="Kawai M."/>
            <person name="Futagami T."/>
            <person name="Toyoda A."/>
            <person name="Takaki Y."/>
            <person name="Nishi S."/>
            <person name="Hori S."/>
            <person name="Arai W."/>
            <person name="Tsubouchi T."/>
            <person name="Morono Y."/>
            <person name="Uchiyama I."/>
            <person name="Ito T."/>
            <person name="Fujiyama A."/>
            <person name="Inagaki F."/>
            <person name="Takami H."/>
        </authorList>
    </citation>
    <scope>NUCLEOTIDE SEQUENCE</scope>
    <source>
        <strain evidence="1">Expedition CK06-06</strain>
    </source>
</reference>
<dbReference type="EMBL" id="BARV01040247">
    <property type="protein sequence ID" value="GAI52174.1"/>
    <property type="molecule type" value="Genomic_DNA"/>
</dbReference>
<protein>
    <submittedName>
        <fullName evidence="1">Uncharacterized protein</fullName>
    </submittedName>
</protein>
<dbReference type="AlphaFoldDB" id="X1R9A6"/>
<feature type="non-terminal residue" evidence="1">
    <location>
        <position position="171"/>
    </location>
</feature>
<organism evidence="1">
    <name type="scientific">marine sediment metagenome</name>
    <dbReference type="NCBI Taxonomy" id="412755"/>
    <lineage>
        <taxon>unclassified sequences</taxon>
        <taxon>metagenomes</taxon>
        <taxon>ecological metagenomes</taxon>
    </lineage>
</organism>
<proteinExistence type="predicted"/>
<name>X1R9A6_9ZZZZ</name>
<accession>X1R9A6</accession>
<sequence length="171" mass="20093">MAYKHFVKAGDNYWKIGSINESTESYLNAYDIAIEGRLEYNRFGIFNQIVRGLNKIAKEGLKKRTKFSFEELHRWIDNPSRTKNLGPDHRIERHAYSIKDEKYIRDFWARKKGVGWGEKAVIEWLFHIAIDNISTAFKLSKSHYGDYTYNLIKIGIERSGLIHVDFDRASD</sequence>
<gene>
    <name evidence="1" type="ORF">S06H3_61388</name>
</gene>
<comment type="caution">
    <text evidence="1">The sequence shown here is derived from an EMBL/GenBank/DDBJ whole genome shotgun (WGS) entry which is preliminary data.</text>
</comment>
<evidence type="ECO:0000313" key="1">
    <source>
        <dbReference type="EMBL" id="GAI52174.1"/>
    </source>
</evidence>